<evidence type="ECO:0000313" key="4">
    <source>
        <dbReference type="Proteomes" id="UP001610104"/>
    </source>
</evidence>
<comment type="caution">
    <text evidence="3">The sequence shown here is derived from an EMBL/GenBank/DDBJ whole genome shotgun (WGS) entry which is preliminary data.</text>
</comment>
<name>A0ABW7MUK6_9FLAO</name>
<evidence type="ECO:0000313" key="3">
    <source>
        <dbReference type="EMBL" id="MFH6770063.1"/>
    </source>
</evidence>
<dbReference type="SUPFAM" id="SSF51695">
    <property type="entry name" value="PLC-like phosphodiesterases"/>
    <property type="match status" value="1"/>
</dbReference>
<evidence type="ECO:0000259" key="1">
    <source>
        <dbReference type="PROSITE" id="PS50093"/>
    </source>
</evidence>
<evidence type="ECO:0000259" key="2">
    <source>
        <dbReference type="PROSITE" id="PS51704"/>
    </source>
</evidence>
<dbReference type="Gene3D" id="3.20.20.190">
    <property type="entry name" value="Phosphatidylinositol (PI) phosphodiesterase"/>
    <property type="match status" value="1"/>
</dbReference>
<gene>
    <name evidence="3" type="ORF">V8G56_15035</name>
</gene>
<dbReference type="InterPro" id="IPR035986">
    <property type="entry name" value="PKD_dom_sf"/>
</dbReference>
<dbReference type="Proteomes" id="UP001610104">
    <property type="component" value="Unassembled WGS sequence"/>
</dbReference>
<feature type="domain" description="PKD" evidence="1">
    <location>
        <begin position="38"/>
        <end position="114"/>
    </location>
</feature>
<proteinExistence type="predicted"/>
<dbReference type="CDD" id="cd08566">
    <property type="entry name" value="GDPD_AtGDE_like"/>
    <property type="match status" value="1"/>
</dbReference>
<accession>A0ABW7MUK6</accession>
<feature type="domain" description="GP-PDE" evidence="2">
    <location>
        <begin position="139"/>
        <end position="375"/>
    </location>
</feature>
<dbReference type="Pfam" id="PF18911">
    <property type="entry name" value="PKD_4"/>
    <property type="match status" value="1"/>
</dbReference>
<dbReference type="InterPro" id="IPR022409">
    <property type="entry name" value="PKD/Chitinase_dom"/>
</dbReference>
<dbReference type="PANTHER" id="PTHR46320:SF1">
    <property type="entry name" value="GLYCEROPHOSPHODIESTER PHOSPHODIESTERASE 1"/>
    <property type="match status" value="1"/>
</dbReference>
<dbReference type="SUPFAM" id="SSF49299">
    <property type="entry name" value="PKD domain"/>
    <property type="match status" value="1"/>
</dbReference>
<dbReference type="PROSITE" id="PS51704">
    <property type="entry name" value="GP_PDE"/>
    <property type="match status" value="1"/>
</dbReference>
<dbReference type="Pfam" id="PF03009">
    <property type="entry name" value="GDPD"/>
    <property type="match status" value="1"/>
</dbReference>
<dbReference type="RefSeq" id="WP_395439285.1">
    <property type="nucleotide sequence ID" value="NZ_JBAWKC010000006.1"/>
</dbReference>
<dbReference type="Gene3D" id="2.60.40.10">
    <property type="entry name" value="Immunoglobulins"/>
    <property type="match status" value="1"/>
</dbReference>
<dbReference type="InterPro" id="IPR030395">
    <property type="entry name" value="GP_PDE_dom"/>
</dbReference>
<dbReference type="PROSITE" id="PS50093">
    <property type="entry name" value="PKD"/>
    <property type="match status" value="1"/>
</dbReference>
<protein>
    <submittedName>
        <fullName evidence="3">Glycerophosphodiester phosphodiesterase family protein</fullName>
    </submittedName>
</protein>
<dbReference type="SMART" id="SM00089">
    <property type="entry name" value="PKD"/>
    <property type="match status" value="1"/>
</dbReference>
<dbReference type="InterPro" id="IPR017946">
    <property type="entry name" value="PLC-like_Pdiesterase_TIM-brl"/>
</dbReference>
<sequence length="381" mass="42983">MITQSMLYSFKRIASYCIALVVLVSCSKDEAPVKQESLNVSFSVITQDVLVGESIVFNNTTTGTINEIVWDFGDGTTSTLQNPSHTYSELGDYIVNLTVKNDTQEKTSSKEFVVSLSNDISGRSTLKEKLNGIMLNNKILVCAHRATELDTPENSLAGIQKAINNDIGMIEIDVRQTKDGELVLMHDATIDRTTNGTGNVSNYTLQEIQQFNLYKENGTLTNEKIPTLNQVFEKARGKIYINLDINDKAPFNRVYALVKQYGMLKQVQFYTKDNNLIRSMLNTNQDLVVLPYIDNVSEFNAYTSTNLSIVHYSDNSFNETLIQEAKNKGWAVYANVYVNTSTTPQSDSNRLIDKFILLEGRVLQTDYPEYIKNYLQQKNLN</sequence>
<organism evidence="3 4">
    <name type="scientific">Gaetbulibacter aquiaggeris</name>
    <dbReference type="NCBI Taxonomy" id="1735373"/>
    <lineage>
        <taxon>Bacteria</taxon>
        <taxon>Pseudomonadati</taxon>
        <taxon>Bacteroidota</taxon>
        <taxon>Flavobacteriia</taxon>
        <taxon>Flavobacteriales</taxon>
        <taxon>Flavobacteriaceae</taxon>
        <taxon>Gaetbulibacter</taxon>
    </lineage>
</organism>
<dbReference type="CDD" id="cd00146">
    <property type="entry name" value="PKD"/>
    <property type="match status" value="1"/>
</dbReference>
<dbReference type="PANTHER" id="PTHR46320">
    <property type="entry name" value="GLYCEROPHOSPHODIESTER PHOSPHODIESTERASE 1"/>
    <property type="match status" value="1"/>
</dbReference>
<dbReference type="InterPro" id="IPR000601">
    <property type="entry name" value="PKD_dom"/>
</dbReference>
<keyword evidence="4" id="KW-1185">Reference proteome</keyword>
<dbReference type="EMBL" id="JBAWKC010000006">
    <property type="protein sequence ID" value="MFH6770063.1"/>
    <property type="molecule type" value="Genomic_DNA"/>
</dbReference>
<dbReference type="InterPro" id="IPR013783">
    <property type="entry name" value="Ig-like_fold"/>
</dbReference>
<reference evidence="3 4" key="1">
    <citation type="submission" date="2024-02" db="EMBL/GenBank/DDBJ databases">
        <title>A Gaetbulibacter species isolated from tidal flats and genomic insights of their niches.</title>
        <authorList>
            <person name="Ye Y."/>
        </authorList>
    </citation>
    <scope>NUCLEOTIDE SEQUENCE [LARGE SCALE GENOMIC DNA]</scope>
    <source>
        <strain evidence="3 4">KEM-8</strain>
    </source>
</reference>